<dbReference type="InterPro" id="IPR016024">
    <property type="entry name" value="ARM-type_fold"/>
</dbReference>
<evidence type="ECO:0000259" key="5">
    <source>
        <dbReference type="Pfam" id="PF08609"/>
    </source>
</evidence>
<feature type="domain" description="Nucleotide exchange factor Fes1" evidence="5">
    <location>
        <begin position="1"/>
        <end position="82"/>
    </location>
</feature>
<reference evidence="6 7" key="1">
    <citation type="journal article" date="2019" name="BMC Genomics">
        <title>Chromosome level assembly and comparative genome analysis confirm lager-brewing yeasts originated from a single hybridization.</title>
        <authorList>
            <person name="Salazar A.N."/>
            <person name="Gorter de Vries A.R."/>
            <person name="van den Broek M."/>
            <person name="Brouwers N."/>
            <person name="de la Torre Cortes P."/>
            <person name="Kuijpers N.G.A."/>
            <person name="Daran J.G."/>
            <person name="Abeel T."/>
        </authorList>
    </citation>
    <scope>NUCLEOTIDE SEQUENCE [LARGE SCALE GENOMIC DNA]</scope>
    <source>
        <strain evidence="6 7">CBS 1483</strain>
    </source>
</reference>
<dbReference type="EMBL" id="CP049001">
    <property type="protein sequence ID" value="QID84278.1"/>
    <property type="molecule type" value="Genomic_DNA"/>
</dbReference>
<keyword evidence="7" id="KW-1185">Reference proteome</keyword>
<evidence type="ECO:0000313" key="6">
    <source>
        <dbReference type="EMBL" id="QID84278.1"/>
    </source>
</evidence>
<dbReference type="InterPro" id="IPR011989">
    <property type="entry name" value="ARM-like"/>
</dbReference>
<dbReference type="Gene3D" id="1.25.10.10">
    <property type="entry name" value="Leucine-rich Repeat Variant"/>
    <property type="match status" value="1"/>
</dbReference>
<evidence type="ECO:0000256" key="4">
    <source>
        <dbReference type="ARBA" id="ARBA00022737"/>
    </source>
</evidence>
<dbReference type="InterPro" id="IPR013918">
    <property type="entry name" value="Nucleotide_exch_fac_Fes1"/>
</dbReference>
<keyword evidence="4" id="KW-0677">Repeat</keyword>
<organism evidence="6 7">
    <name type="scientific">Saccharomyces pastorianus</name>
    <name type="common">Lager yeast</name>
    <name type="synonym">Saccharomyces cerevisiae x Saccharomyces eubayanus</name>
    <dbReference type="NCBI Taxonomy" id="27292"/>
    <lineage>
        <taxon>Eukaryota</taxon>
        <taxon>Fungi</taxon>
        <taxon>Dikarya</taxon>
        <taxon>Ascomycota</taxon>
        <taxon>Saccharomycotina</taxon>
        <taxon>Saccharomycetes</taxon>
        <taxon>Saccharomycetales</taxon>
        <taxon>Saccharomycetaceae</taxon>
        <taxon>Saccharomyces</taxon>
    </lineage>
</organism>
<proteinExistence type="inferred from homology"/>
<evidence type="ECO:0000313" key="7">
    <source>
        <dbReference type="Proteomes" id="UP000501346"/>
    </source>
</evidence>
<dbReference type="GO" id="GO:0000774">
    <property type="term" value="F:adenyl-nucleotide exchange factor activity"/>
    <property type="evidence" value="ECO:0007669"/>
    <property type="project" value="TreeGrafter"/>
</dbReference>
<name>A0A6C1E4P8_SACPS</name>
<dbReference type="GO" id="GO:0005783">
    <property type="term" value="C:endoplasmic reticulum"/>
    <property type="evidence" value="ECO:0007669"/>
    <property type="project" value="TreeGrafter"/>
</dbReference>
<dbReference type="InterPro" id="IPR050693">
    <property type="entry name" value="Hsp70_NEF-Inhibitors"/>
</dbReference>
<evidence type="ECO:0000256" key="3">
    <source>
        <dbReference type="ARBA" id="ARBA00020719"/>
    </source>
</evidence>
<dbReference type="AlphaFoldDB" id="A0A6C1E4P8"/>
<dbReference type="PANTHER" id="PTHR19316:SF18">
    <property type="entry name" value="HSP70-BINDING PROTEIN 1"/>
    <property type="match status" value="1"/>
</dbReference>
<protein>
    <recommendedName>
        <fullName evidence="3">Hsp70 nucleotide exchange factor FES1</fullName>
    </recommendedName>
    <alternativeName>
        <fullName evidence="2">Hsp70 nucleotide exchange factor fes1</fullName>
    </alternativeName>
</protein>
<evidence type="ECO:0000256" key="1">
    <source>
        <dbReference type="ARBA" id="ARBA00011045"/>
    </source>
</evidence>
<dbReference type="PANTHER" id="PTHR19316">
    <property type="entry name" value="PROTEIN FOLDING REGULATOR"/>
    <property type="match status" value="1"/>
</dbReference>
<gene>
    <name evidence="6" type="primary">FES1_2</name>
    <name evidence="6" type="ORF">GRS66_006778</name>
</gene>
<dbReference type="Pfam" id="PF08609">
    <property type="entry name" value="Fes1"/>
    <property type="match status" value="1"/>
</dbReference>
<dbReference type="FunFam" id="1.25.10.10:FF:000619">
    <property type="entry name" value="Hsp70 nucleotide exchange factor"/>
    <property type="match status" value="1"/>
</dbReference>
<evidence type="ECO:0000256" key="2">
    <source>
        <dbReference type="ARBA" id="ARBA00015214"/>
    </source>
</evidence>
<comment type="similarity">
    <text evidence="1">Belongs to the FES1 family.</text>
</comment>
<dbReference type="OrthoDB" id="10250458at2759"/>
<dbReference type="Proteomes" id="UP000501346">
    <property type="component" value="Chromosome SeIV-SeII"/>
</dbReference>
<accession>A0A6C1E4P8</accession>
<dbReference type="SUPFAM" id="SSF48371">
    <property type="entry name" value="ARM repeat"/>
    <property type="match status" value="1"/>
</dbReference>
<sequence>MEKLLQWSIANSQGDKEAMARVGQPDPKLLQQLFGGGGPDDPTLMKESMAVIVNPEVDVETKLVAFDNFEMLIENLDNANNIENLKLWGPLLEFLDQTDEEELRAAALSIIGTAVQNNLNSQNNFMKYDTGLRSLIALASDKTKPFDVRTKAFYALSNLIRNHEDISEKFFKLNGLDCIAPVLSDATVKPKLKMRAIALLTAYLTSVKISESLINVLREDGVVESTIDCLSSETDLNIIDRVLSFLSQLISSGIKFNEQEMRLLNEGYKHIEPLKERLNEDDYLAVKYVLE</sequence>